<keyword evidence="2" id="KW-0732">Signal</keyword>
<dbReference type="AlphaFoldDB" id="A0A9N9N888"/>
<evidence type="ECO:0000313" key="3">
    <source>
        <dbReference type="EMBL" id="CAG8711263.1"/>
    </source>
</evidence>
<gene>
    <name evidence="3" type="ORF">DERYTH_LOCUS13607</name>
</gene>
<accession>A0A9N9N888</accession>
<feature type="chain" id="PRO_5040513090" evidence="2">
    <location>
        <begin position="30"/>
        <end position="419"/>
    </location>
</feature>
<organism evidence="3 4">
    <name type="scientific">Dentiscutata erythropus</name>
    <dbReference type="NCBI Taxonomy" id="1348616"/>
    <lineage>
        <taxon>Eukaryota</taxon>
        <taxon>Fungi</taxon>
        <taxon>Fungi incertae sedis</taxon>
        <taxon>Mucoromycota</taxon>
        <taxon>Glomeromycotina</taxon>
        <taxon>Glomeromycetes</taxon>
        <taxon>Diversisporales</taxon>
        <taxon>Gigasporaceae</taxon>
        <taxon>Dentiscutata</taxon>
    </lineage>
</organism>
<dbReference type="EMBL" id="CAJVPY010009675">
    <property type="protein sequence ID" value="CAG8711263.1"/>
    <property type="molecule type" value="Genomic_DNA"/>
</dbReference>
<evidence type="ECO:0000313" key="4">
    <source>
        <dbReference type="Proteomes" id="UP000789405"/>
    </source>
</evidence>
<evidence type="ECO:0000256" key="1">
    <source>
        <dbReference type="SAM" id="MobiDB-lite"/>
    </source>
</evidence>
<feature type="region of interest" description="Disordered" evidence="1">
    <location>
        <begin position="397"/>
        <end position="419"/>
    </location>
</feature>
<name>A0A9N9N888_9GLOM</name>
<feature type="signal peptide" evidence="2">
    <location>
        <begin position="1"/>
        <end position="29"/>
    </location>
</feature>
<comment type="caution">
    <text evidence="3">The sequence shown here is derived from an EMBL/GenBank/DDBJ whole genome shotgun (WGS) entry which is preliminary data.</text>
</comment>
<sequence length="419" mass="46110">MKSTFFTGSLFLITIFLTAFISHIPIVLGQCVDFQTIIDCKFATLSNCQIIKESKQKYPKILINNLKGIFKNGKSFLTTNNTSSKNESENEPPSASSQNMIQLSFSCDLNDTNTCNAGPSRLIPLQDSDGVTRLYSQALAKQFQFDSHPEFAPFDILASFTSVGNVFWFRDDPSPPTNTQVDFELVVTHELMHGLGFLSSWNDFFIPYISNGLTPFPSFILSTEGPDVPPKNGTITFTGFQETAFDRYLVLTNGTSLSTVTSNINQFAGGPNAGTKFDNKTAFVNAFKSSPQFSFAADIFNKASTASSMAFMTHDAKTVNDACLLETSLEPYLSGSSISHTDFSTFSNSTDFLMIWKAPRGVTLDQLTKANATNQIGVIGPQVIKILETLGYKTANNPNPYKPNAPSLDQNNNNQWQKK</sequence>
<keyword evidence="4" id="KW-1185">Reference proteome</keyword>
<feature type="compositionally biased region" description="Polar residues" evidence="1">
    <location>
        <begin position="407"/>
        <end position="419"/>
    </location>
</feature>
<evidence type="ECO:0000256" key="2">
    <source>
        <dbReference type="SAM" id="SignalP"/>
    </source>
</evidence>
<protein>
    <submittedName>
        <fullName evidence="3">19542_t:CDS:1</fullName>
    </submittedName>
</protein>
<dbReference type="OrthoDB" id="2393560at2759"/>
<dbReference type="Proteomes" id="UP000789405">
    <property type="component" value="Unassembled WGS sequence"/>
</dbReference>
<feature type="compositionally biased region" description="Low complexity" evidence="1">
    <location>
        <begin position="397"/>
        <end position="406"/>
    </location>
</feature>
<proteinExistence type="predicted"/>
<reference evidence="3" key="1">
    <citation type="submission" date="2021-06" db="EMBL/GenBank/DDBJ databases">
        <authorList>
            <person name="Kallberg Y."/>
            <person name="Tangrot J."/>
            <person name="Rosling A."/>
        </authorList>
    </citation>
    <scope>NUCLEOTIDE SEQUENCE</scope>
    <source>
        <strain evidence="3">MA453B</strain>
    </source>
</reference>